<evidence type="ECO:0000256" key="1">
    <source>
        <dbReference type="SAM" id="SignalP"/>
    </source>
</evidence>
<protein>
    <submittedName>
        <fullName evidence="2">Uncharacterized protein</fullName>
    </submittedName>
</protein>
<proteinExistence type="predicted"/>
<gene>
    <name evidence="2" type="ORF">GCM10010439_59420</name>
</gene>
<sequence length="194" mass="18905">MVAAAAATAVVCVSPPAFAATWTVTPGGAVTGTAGTTTLKDVNTGATLTCSSSTTNATVQSGSGLSGTAIATVTNASFNSCKGPLGIRFNVTNNAVSYQLNANSYSAGVTSGTLDNITATLSGPLCSASVGGTTSTTPGSVTGTYTNATHTLSVSGGNLHVWNVSGCFGLLNSGDAVSYTANYVLSPAMTITSP</sequence>
<evidence type="ECO:0000313" key="3">
    <source>
        <dbReference type="Proteomes" id="UP001501842"/>
    </source>
</evidence>
<feature type="signal peptide" evidence="1">
    <location>
        <begin position="1"/>
        <end position="19"/>
    </location>
</feature>
<name>A0ABP6H1I8_9ACTN</name>
<feature type="chain" id="PRO_5046814768" evidence="1">
    <location>
        <begin position="20"/>
        <end position="194"/>
    </location>
</feature>
<dbReference type="Proteomes" id="UP001501842">
    <property type="component" value="Unassembled WGS sequence"/>
</dbReference>
<keyword evidence="1" id="KW-0732">Signal</keyword>
<comment type="caution">
    <text evidence="2">The sequence shown here is derived from an EMBL/GenBank/DDBJ whole genome shotgun (WGS) entry which is preliminary data.</text>
</comment>
<evidence type="ECO:0000313" key="2">
    <source>
        <dbReference type="EMBL" id="GAA2735210.1"/>
    </source>
</evidence>
<organism evidence="2 3">
    <name type="scientific">Actinocorallia aurantiaca</name>
    <dbReference type="NCBI Taxonomy" id="46204"/>
    <lineage>
        <taxon>Bacteria</taxon>
        <taxon>Bacillati</taxon>
        <taxon>Actinomycetota</taxon>
        <taxon>Actinomycetes</taxon>
        <taxon>Streptosporangiales</taxon>
        <taxon>Thermomonosporaceae</taxon>
        <taxon>Actinocorallia</taxon>
    </lineage>
</organism>
<reference evidence="3" key="1">
    <citation type="journal article" date="2019" name="Int. J. Syst. Evol. Microbiol.">
        <title>The Global Catalogue of Microorganisms (GCM) 10K type strain sequencing project: providing services to taxonomists for standard genome sequencing and annotation.</title>
        <authorList>
            <consortium name="The Broad Institute Genomics Platform"/>
            <consortium name="The Broad Institute Genome Sequencing Center for Infectious Disease"/>
            <person name="Wu L."/>
            <person name="Ma J."/>
        </authorList>
    </citation>
    <scope>NUCLEOTIDE SEQUENCE [LARGE SCALE GENOMIC DNA]</scope>
    <source>
        <strain evidence="3">JCM 8201</strain>
    </source>
</reference>
<accession>A0ABP6H1I8</accession>
<dbReference type="EMBL" id="BAAATZ010000029">
    <property type="protein sequence ID" value="GAA2735210.1"/>
    <property type="molecule type" value="Genomic_DNA"/>
</dbReference>
<keyword evidence="3" id="KW-1185">Reference proteome</keyword>